<dbReference type="SUPFAM" id="SSF55874">
    <property type="entry name" value="ATPase domain of HSP90 chaperone/DNA topoisomerase II/histidine kinase"/>
    <property type="match status" value="1"/>
</dbReference>
<feature type="region of interest" description="Disordered" evidence="4">
    <location>
        <begin position="67"/>
        <end position="97"/>
    </location>
</feature>
<dbReference type="Proteomes" id="UP000053029">
    <property type="component" value="Unassembled WGS sequence"/>
</dbReference>
<gene>
    <name evidence="8" type="ORF">Z517_01268</name>
</gene>
<dbReference type="SUPFAM" id="SSF52172">
    <property type="entry name" value="CheY-like"/>
    <property type="match status" value="1"/>
</dbReference>
<dbReference type="InterPro" id="IPR011006">
    <property type="entry name" value="CheY-like_superfamily"/>
</dbReference>
<evidence type="ECO:0000313" key="8">
    <source>
        <dbReference type="EMBL" id="KIW85875.1"/>
    </source>
</evidence>
<dbReference type="PROSITE" id="PS50110">
    <property type="entry name" value="RESPONSE_REGULATORY"/>
    <property type="match status" value="1"/>
</dbReference>
<dbReference type="InterPro" id="IPR004358">
    <property type="entry name" value="Sig_transdc_His_kin-like_C"/>
</dbReference>
<dbReference type="PANTHER" id="PTHR43719:SF31">
    <property type="entry name" value="HISTIDINE KINASE"/>
    <property type="match status" value="1"/>
</dbReference>
<organism evidence="8 9">
    <name type="scientific">Fonsecaea pedrosoi CBS 271.37</name>
    <dbReference type="NCBI Taxonomy" id="1442368"/>
    <lineage>
        <taxon>Eukaryota</taxon>
        <taxon>Fungi</taxon>
        <taxon>Dikarya</taxon>
        <taxon>Ascomycota</taxon>
        <taxon>Pezizomycotina</taxon>
        <taxon>Eurotiomycetes</taxon>
        <taxon>Chaetothyriomycetidae</taxon>
        <taxon>Chaetothyriales</taxon>
        <taxon>Herpotrichiellaceae</taxon>
        <taxon>Fonsecaea</taxon>
    </lineage>
</organism>
<keyword evidence="3" id="KW-0175">Coiled coil</keyword>
<dbReference type="SMART" id="SM00387">
    <property type="entry name" value="HATPase_c"/>
    <property type="match status" value="1"/>
</dbReference>
<dbReference type="InterPro" id="IPR036097">
    <property type="entry name" value="HisK_dim/P_sf"/>
</dbReference>
<sequence length="1069" mass="121307">MDSGESLIHPNPQSRCWTLEQLGISSIVDQDGKEQLLIQLDSNASDKHLQSSEAILDRSTGRWTPCTPRIARSKPELPQRPSRCSLNEEPDTKSWTSHLPRNENVHWFLTSVDWNSTDFGPLDTWPISLRTVVSLVLADNSPAVVYWGPSFSACFNLTAYNDVCQRLNTQSEIQGKPFKDIWEQSWSTLESFYRVMQDNSRTMKSMELTLFPQQPNGRLEESFWNGTLLPILDEQGKVNGFYNRATEITNEKVRERRSKMLYSISAPPTDPNGSVWEHLFQALKENPHDFPMAFAYSAEDDTSSCKLTLQQSLGLPPGGHPLVPKYVDIYEGSAGFLFYYRRLKATNKPIILHHMDNTLPRKFLEGFDWRGYGDTPISMALLPVSVSSRLLGVVVFGLNPRRNYQKEDEAFIQSLCRQASATIAFAVDREEAYERAERLTLQLQERERQIREIAEHGPVGMIRLTPAGNIIWANRQYYEMTGHSLEDRYEFSFLEPLHPSEKDRMMRMWHELLKNLQPVSQELRLRKTWQPPATAGNPCPSEESCWLMLHAFPALDDGKIKSIVCCVTDISKTKWTEEVQSRLALEATEARKLQEAFIDFVSHEMRNPLGAITQLADGIVASLDDWASSDRSPEATHQLLKDNVDYAKTILLCASHQKRIVDDVLTLSKLDSQLLSITPVVTKPHVVVESVLTMFRAEFNTHSITVESAADDTLERYNVDWVCVDPVRLTQIFINLLTNAIKFTKLEAVRKITIRRSVFIGQPPHIDNIVWFPAKKQKRPPIQFPQWAEGEPVNLLFSVSDTGRGLEQEEMARLFHRFQQGTKKTHIKYGGSGLGLFISRELTENMGGEIGVITERGKGSTFAFYVQARRAAAPDDDVRVPQTPDSSSMPRRTSTALKADIPVRGSPSITPTERRPPSVLLVEDNIINAQVLTKQLERGGCTVYNANHGIEALDFLPRTRAWHDYRPIQMVETPSSNLDVDIDCILMDVEMPVLDGLTCTKRIRELERKGKLKRHIHIIAITANARAEQIDAAFEAGVDDILPKPFRVVELLEKIENNRKKGKIPIDGE</sequence>
<dbReference type="InterPro" id="IPR001789">
    <property type="entry name" value="Sig_transdc_resp-reg_receiver"/>
</dbReference>
<feature type="coiled-coil region" evidence="3">
    <location>
        <begin position="429"/>
        <end position="456"/>
    </location>
</feature>
<dbReference type="PROSITE" id="PS50112">
    <property type="entry name" value="PAS"/>
    <property type="match status" value="1"/>
</dbReference>
<evidence type="ECO:0000259" key="7">
    <source>
        <dbReference type="PROSITE" id="PS50112"/>
    </source>
</evidence>
<keyword evidence="9" id="KW-1185">Reference proteome</keyword>
<dbReference type="RefSeq" id="XP_013289683.1">
    <property type="nucleotide sequence ID" value="XM_013434229.1"/>
</dbReference>
<dbReference type="OrthoDB" id="303614at2759"/>
<feature type="domain" description="Response regulatory" evidence="6">
    <location>
        <begin position="918"/>
        <end position="1059"/>
    </location>
</feature>
<dbReference type="NCBIfam" id="TIGR00229">
    <property type="entry name" value="sensory_box"/>
    <property type="match status" value="1"/>
</dbReference>
<dbReference type="Gene3D" id="3.30.565.10">
    <property type="entry name" value="Histidine kinase-like ATPase, C-terminal domain"/>
    <property type="match status" value="1"/>
</dbReference>
<dbReference type="Gene3D" id="3.40.50.2300">
    <property type="match status" value="1"/>
</dbReference>
<dbReference type="EMBL" id="KN846969">
    <property type="protein sequence ID" value="KIW85875.1"/>
    <property type="molecule type" value="Genomic_DNA"/>
</dbReference>
<feature type="compositionally biased region" description="Polar residues" evidence="4">
    <location>
        <begin position="883"/>
        <end position="894"/>
    </location>
</feature>
<accession>A0A0D2H4S0</accession>
<protein>
    <recommendedName>
        <fullName evidence="10">Histidine kinase</fullName>
    </recommendedName>
</protein>
<evidence type="ECO:0000259" key="5">
    <source>
        <dbReference type="PROSITE" id="PS50109"/>
    </source>
</evidence>
<dbReference type="SMART" id="SM00448">
    <property type="entry name" value="REC"/>
    <property type="match status" value="1"/>
</dbReference>
<dbReference type="GeneID" id="25300758"/>
<reference evidence="8 9" key="1">
    <citation type="submission" date="2015-01" db="EMBL/GenBank/DDBJ databases">
        <title>The Genome Sequence of Fonsecaea pedrosoi CBS 271.37.</title>
        <authorList>
            <consortium name="The Broad Institute Genomics Platform"/>
            <person name="Cuomo C."/>
            <person name="de Hoog S."/>
            <person name="Gorbushina A."/>
            <person name="Stielow B."/>
            <person name="Teixiera M."/>
            <person name="Abouelleil A."/>
            <person name="Chapman S.B."/>
            <person name="Priest M."/>
            <person name="Young S.K."/>
            <person name="Wortman J."/>
            <person name="Nusbaum C."/>
            <person name="Birren B."/>
        </authorList>
    </citation>
    <scope>NUCLEOTIDE SEQUENCE [LARGE SCALE GENOMIC DNA]</scope>
    <source>
        <strain evidence="8 9">CBS 271.37</strain>
    </source>
</reference>
<dbReference type="InterPro" id="IPR000014">
    <property type="entry name" value="PAS"/>
</dbReference>
<evidence type="ECO:0000256" key="1">
    <source>
        <dbReference type="ARBA" id="ARBA00022553"/>
    </source>
</evidence>
<feature type="region of interest" description="Disordered" evidence="4">
    <location>
        <begin position="875"/>
        <end position="894"/>
    </location>
</feature>
<dbReference type="SUPFAM" id="SSF47384">
    <property type="entry name" value="Homodimeric domain of signal transducing histidine kinase"/>
    <property type="match status" value="1"/>
</dbReference>
<dbReference type="InterPro" id="IPR050956">
    <property type="entry name" value="2C_system_His_kinase"/>
</dbReference>
<dbReference type="CDD" id="cd00130">
    <property type="entry name" value="PAS"/>
    <property type="match status" value="1"/>
</dbReference>
<dbReference type="PROSITE" id="PS50109">
    <property type="entry name" value="HIS_KIN"/>
    <property type="match status" value="1"/>
</dbReference>
<dbReference type="InterPro" id="IPR003594">
    <property type="entry name" value="HATPase_dom"/>
</dbReference>
<dbReference type="Pfam" id="PF00512">
    <property type="entry name" value="HisKA"/>
    <property type="match status" value="1"/>
</dbReference>
<dbReference type="Pfam" id="PF00072">
    <property type="entry name" value="Response_reg"/>
    <property type="match status" value="1"/>
</dbReference>
<dbReference type="VEuPathDB" id="FungiDB:Z517_01268"/>
<dbReference type="SMART" id="SM00388">
    <property type="entry name" value="HisKA"/>
    <property type="match status" value="1"/>
</dbReference>
<evidence type="ECO:0008006" key="10">
    <source>
        <dbReference type="Google" id="ProtNLM"/>
    </source>
</evidence>
<dbReference type="PANTHER" id="PTHR43719">
    <property type="entry name" value="TWO-COMPONENT HISTIDINE KINASE"/>
    <property type="match status" value="1"/>
</dbReference>
<dbReference type="Pfam" id="PF13188">
    <property type="entry name" value="PAS_8"/>
    <property type="match status" value="1"/>
</dbReference>
<feature type="modified residue" description="4-aspartylphosphate" evidence="2">
    <location>
        <position position="988"/>
    </location>
</feature>
<evidence type="ECO:0000256" key="4">
    <source>
        <dbReference type="SAM" id="MobiDB-lite"/>
    </source>
</evidence>
<dbReference type="GO" id="GO:0000155">
    <property type="term" value="F:phosphorelay sensor kinase activity"/>
    <property type="evidence" value="ECO:0007669"/>
    <property type="project" value="InterPro"/>
</dbReference>
<evidence type="ECO:0000313" key="9">
    <source>
        <dbReference type="Proteomes" id="UP000053029"/>
    </source>
</evidence>
<proteinExistence type="predicted"/>
<dbReference type="Gene3D" id="3.30.450.20">
    <property type="entry name" value="PAS domain"/>
    <property type="match status" value="2"/>
</dbReference>
<dbReference type="STRING" id="1442368.A0A0D2H4S0"/>
<dbReference type="AlphaFoldDB" id="A0A0D2H4S0"/>
<feature type="domain" description="PAS" evidence="7">
    <location>
        <begin position="446"/>
        <end position="516"/>
    </location>
</feature>
<dbReference type="InterPro" id="IPR029016">
    <property type="entry name" value="GAF-like_dom_sf"/>
</dbReference>
<dbReference type="Pfam" id="PF02518">
    <property type="entry name" value="HATPase_c"/>
    <property type="match status" value="1"/>
</dbReference>
<dbReference type="InterPro" id="IPR035965">
    <property type="entry name" value="PAS-like_dom_sf"/>
</dbReference>
<dbReference type="SMART" id="SM00091">
    <property type="entry name" value="PAS"/>
    <property type="match status" value="1"/>
</dbReference>
<dbReference type="HOGENOM" id="CLU_000445_82_4_1"/>
<dbReference type="CDD" id="cd17546">
    <property type="entry name" value="REC_hyHK_CKI1_RcsC-like"/>
    <property type="match status" value="1"/>
</dbReference>
<dbReference type="InterPro" id="IPR036890">
    <property type="entry name" value="HATPase_C_sf"/>
</dbReference>
<evidence type="ECO:0000259" key="6">
    <source>
        <dbReference type="PROSITE" id="PS50110"/>
    </source>
</evidence>
<feature type="domain" description="Histidine kinase" evidence="5">
    <location>
        <begin position="600"/>
        <end position="870"/>
    </location>
</feature>
<dbReference type="SUPFAM" id="SSF55781">
    <property type="entry name" value="GAF domain-like"/>
    <property type="match status" value="1"/>
</dbReference>
<dbReference type="SUPFAM" id="SSF55785">
    <property type="entry name" value="PYP-like sensor domain (PAS domain)"/>
    <property type="match status" value="1"/>
</dbReference>
<keyword evidence="1 2" id="KW-0597">Phosphoprotein</keyword>
<dbReference type="InterPro" id="IPR005467">
    <property type="entry name" value="His_kinase_dom"/>
</dbReference>
<dbReference type="InterPro" id="IPR003661">
    <property type="entry name" value="HisK_dim/P_dom"/>
</dbReference>
<evidence type="ECO:0000256" key="3">
    <source>
        <dbReference type="SAM" id="Coils"/>
    </source>
</evidence>
<dbReference type="Gene3D" id="3.30.450.40">
    <property type="match status" value="1"/>
</dbReference>
<name>A0A0D2H4S0_9EURO</name>
<dbReference type="PRINTS" id="PR00344">
    <property type="entry name" value="BCTRLSENSOR"/>
</dbReference>
<dbReference type="CDD" id="cd00082">
    <property type="entry name" value="HisKA"/>
    <property type="match status" value="1"/>
</dbReference>
<dbReference type="Gene3D" id="1.10.287.130">
    <property type="match status" value="1"/>
</dbReference>
<evidence type="ECO:0000256" key="2">
    <source>
        <dbReference type="PROSITE-ProRule" id="PRU00169"/>
    </source>
</evidence>